<sequence length="425" mass="48289">MTELDHFLSSIKETMENIPDEILEYIFHYISTYELCTVVSEVCKQWQLIIMHQVMSVKDADQLRMFHVGLRAVIVTERVWNLCAASRVITCATQMIPRLQELTICSNFPLDEEDYKSLMYIPHLKHLDVFSKRKCMDKNININASITILVVNEAMASGFLKNLNKSNKLMAFHMYGRARYYIVRQMVDFLQIQSGNLQDLTLRCQEFGDEKFKTISQCVRLVSLQLHQCSLVTKRSIAYVASLPKLRRLHLTGARLLRSSGILELINCLHPLIEDLNLSYSDFGDEHCTALALRLPRLTTLELWRCGAGRGGAGLGSVGLCGAALLRLVQEARRMRALDTDVHFDALQLQALGDHSALGKLRCRWDGPNPLVGSKLKMTSALKVYSKEYLRGDGEGPSAELYYYWTRGVDLISLFEGDQTPRTTD</sequence>
<dbReference type="PROSITE" id="PS50181">
    <property type="entry name" value="FBOX"/>
    <property type="match status" value="1"/>
</dbReference>
<evidence type="ECO:0000313" key="2">
    <source>
        <dbReference type="EMBL" id="CAH0713380.1"/>
    </source>
</evidence>
<dbReference type="Gene3D" id="1.20.1280.50">
    <property type="match status" value="1"/>
</dbReference>
<organism evidence="2 3">
    <name type="scientific">Brenthis ino</name>
    <name type="common">lesser marbled fritillary</name>
    <dbReference type="NCBI Taxonomy" id="405034"/>
    <lineage>
        <taxon>Eukaryota</taxon>
        <taxon>Metazoa</taxon>
        <taxon>Ecdysozoa</taxon>
        <taxon>Arthropoda</taxon>
        <taxon>Hexapoda</taxon>
        <taxon>Insecta</taxon>
        <taxon>Pterygota</taxon>
        <taxon>Neoptera</taxon>
        <taxon>Endopterygota</taxon>
        <taxon>Lepidoptera</taxon>
        <taxon>Glossata</taxon>
        <taxon>Ditrysia</taxon>
        <taxon>Papilionoidea</taxon>
        <taxon>Nymphalidae</taxon>
        <taxon>Heliconiinae</taxon>
        <taxon>Argynnini</taxon>
        <taxon>Brenthis</taxon>
    </lineage>
</organism>
<dbReference type="AlphaFoldDB" id="A0A8J9V643"/>
<evidence type="ECO:0000313" key="3">
    <source>
        <dbReference type="Proteomes" id="UP000838878"/>
    </source>
</evidence>
<feature type="domain" description="F-box" evidence="1">
    <location>
        <begin position="12"/>
        <end position="60"/>
    </location>
</feature>
<dbReference type="GO" id="GO:0031146">
    <property type="term" value="P:SCF-dependent proteasomal ubiquitin-dependent protein catabolic process"/>
    <property type="evidence" value="ECO:0007669"/>
    <property type="project" value="TreeGrafter"/>
</dbReference>
<name>A0A8J9V643_9NEOP</name>
<dbReference type="EMBL" id="OV170221">
    <property type="protein sequence ID" value="CAH0713380.1"/>
    <property type="molecule type" value="Genomic_DNA"/>
</dbReference>
<dbReference type="InterPro" id="IPR036047">
    <property type="entry name" value="F-box-like_dom_sf"/>
</dbReference>
<keyword evidence="3" id="KW-1185">Reference proteome</keyword>
<dbReference type="Pfam" id="PF12937">
    <property type="entry name" value="F-box-like"/>
    <property type="match status" value="1"/>
</dbReference>
<proteinExistence type="predicted"/>
<dbReference type="Proteomes" id="UP000838878">
    <property type="component" value="Chromosome 1"/>
</dbReference>
<dbReference type="Gene3D" id="3.80.10.10">
    <property type="entry name" value="Ribonuclease Inhibitor"/>
    <property type="match status" value="1"/>
</dbReference>
<dbReference type="GO" id="GO:0019005">
    <property type="term" value="C:SCF ubiquitin ligase complex"/>
    <property type="evidence" value="ECO:0007669"/>
    <property type="project" value="TreeGrafter"/>
</dbReference>
<reference evidence="2" key="1">
    <citation type="submission" date="2021-12" db="EMBL/GenBank/DDBJ databases">
        <authorList>
            <person name="Martin H S."/>
        </authorList>
    </citation>
    <scope>NUCLEOTIDE SEQUENCE</scope>
</reference>
<dbReference type="InterPro" id="IPR032675">
    <property type="entry name" value="LRR_dom_sf"/>
</dbReference>
<dbReference type="PANTHER" id="PTHR13318">
    <property type="entry name" value="PARTNER OF PAIRED, ISOFORM B-RELATED"/>
    <property type="match status" value="1"/>
</dbReference>
<dbReference type="InterPro" id="IPR001810">
    <property type="entry name" value="F-box_dom"/>
</dbReference>
<gene>
    <name evidence="2" type="ORF">BINO364_LOCUS545</name>
</gene>
<feature type="non-terminal residue" evidence="2">
    <location>
        <position position="425"/>
    </location>
</feature>
<accession>A0A8J9V643</accession>
<dbReference type="SUPFAM" id="SSF52047">
    <property type="entry name" value="RNI-like"/>
    <property type="match status" value="1"/>
</dbReference>
<protein>
    <recommendedName>
        <fullName evidence="1">F-box domain-containing protein</fullName>
    </recommendedName>
</protein>
<dbReference type="OrthoDB" id="7121653at2759"/>
<dbReference type="SUPFAM" id="SSF81383">
    <property type="entry name" value="F-box domain"/>
    <property type="match status" value="1"/>
</dbReference>
<evidence type="ECO:0000259" key="1">
    <source>
        <dbReference type="PROSITE" id="PS50181"/>
    </source>
</evidence>